<evidence type="ECO:0000313" key="3">
    <source>
        <dbReference type="Proteomes" id="UP000635565"/>
    </source>
</evidence>
<dbReference type="InterPro" id="IPR000014">
    <property type="entry name" value="PAS"/>
</dbReference>
<dbReference type="Pfam" id="PF08447">
    <property type="entry name" value="PAS_3"/>
    <property type="match status" value="1"/>
</dbReference>
<evidence type="ECO:0000313" key="2">
    <source>
        <dbReference type="EMBL" id="GHO87190.1"/>
    </source>
</evidence>
<dbReference type="PROSITE" id="PS50112">
    <property type="entry name" value="PAS"/>
    <property type="match status" value="1"/>
</dbReference>
<dbReference type="Proteomes" id="UP000635565">
    <property type="component" value="Unassembled WGS sequence"/>
</dbReference>
<dbReference type="InterPro" id="IPR013655">
    <property type="entry name" value="PAS_fold_3"/>
</dbReference>
<gene>
    <name evidence="2" type="ORF">KSZ_51960</name>
</gene>
<protein>
    <recommendedName>
        <fullName evidence="1">PAS domain-containing protein</fullName>
    </recommendedName>
</protein>
<sequence length="111" mass="13045">MWNTKQTGRGASVSCDMLFDAIPQLVWTTGPDGLHDYINQHRRDYTGLTLEQLQRDRWAYLQSVHPADQESSRAHWQHALETGALYEHEQRMRQGTTGEYRWFLVRRRASA</sequence>
<name>A0ABQ3VM63_9CHLR</name>
<organism evidence="2 3">
    <name type="scientific">Dictyobacter formicarum</name>
    <dbReference type="NCBI Taxonomy" id="2778368"/>
    <lineage>
        <taxon>Bacteria</taxon>
        <taxon>Bacillati</taxon>
        <taxon>Chloroflexota</taxon>
        <taxon>Ktedonobacteria</taxon>
        <taxon>Ktedonobacterales</taxon>
        <taxon>Dictyobacteraceae</taxon>
        <taxon>Dictyobacter</taxon>
    </lineage>
</organism>
<proteinExistence type="predicted"/>
<keyword evidence="3" id="KW-1185">Reference proteome</keyword>
<feature type="domain" description="PAS" evidence="1">
    <location>
        <begin position="18"/>
        <end position="83"/>
    </location>
</feature>
<accession>A0ABQ3VM63</accession>
<dbReference type="InterPro" id="IPR035965">
    <property type="entry name" value="PAS-like_dom_sf"/>
</dbReference>
<dbReference type="SUPFAM" id="SSF55785">
    <property type="entry name" value="PYP-like sensor domain (PAS domain)"/>
    <property type="match status" value="1"/>
</dbReference>
<dbReference type="CDD" id="cd00130">
    <property type="entry name" value="PAS"/>
    <property type="match status" value="1"/>
</dbReference>
<dbReference type="Gene3D" id="3.30.450.20">
    <property type="entry name" value="PAS domain"/>
    <property type="match status" value="1"/>
</dbReference>
<evidence type="ECO:0000259" key="1">
    <source>
        <dbReference type="PROSITE" id="PS50112"/>
    </source>
</evidence>
<reference evidence="2 3" key="1">
    <citation type="journal article" date="2021" name="Int. J. Syst. Evol. Microbiol.">
        <title>Reticulibacter mediterranei gen. nov., sp. nov., within the new family Reticulibacteraceae fam. nov., and Ktedonospora formicarum gen. nov., sp. nov., Ktedonobacter robiniae sp. nov., Dictyobacter formicarum sp. nov. and Dictyobacter arantiisoli sp. nov., belonging to the class Ktedonobacteria.</title>
        <authorList>
            <person name="Yabe S."/>
            <person name="Zheng Y."/>
            <person name="Wang C.M."/>
            <person name="Sakai Y."/>
            <person name="Abe K."/>
            <person name="Yokota A."/>
            <person name="Donadio S."/>
            <person name="Cavaletti L."/>
            <person name="Monciardini P."/>
        </authorList>
    </citation>
    <scope>NUCLEOTIDE SEQUENCE [LARGE SCALE GENOMIC DNA]</scope>
    <source>
        <strain evidence="2 3">SOSP1-9</strain>
    </source>
</reference>
<comment type="caution">
    <text evidence="2">The sequence shown here is derived from an EMBL/GenBank/DDBJ whole genome shotgun (WGS) entry which is preliminary data.</text>
</comment>
<dbReference type="EMBL" id="BNJJ01000015">
    <property type="protein sequence ID" value="GHO87190.1"/>
    <property type="molecule type" value="Genomic_DNA"/>
</dbReference>